<evidence type="ECO:0008006" key="3">
    <source>
        <dbReference type="Google" id="ProtNLM"/>
    </source>
</evidence>
<proteinExistence type="predicted"/>
<accession>A0ABS5RS28</accession>
<reference evidence="1 2" key="1">
    <citation type="submission" date="2021-05" db="EMBL/GenBank/DDBJ databases">
        <title>Mycobacterium acidophilum sp. nov., an extremely acid-tolerant member of the genus Mycobacterium.</title>
        <authorList>
            <person name="Xia J."/>
        </authorList>
    </citation>
    <scope>NUCLEOTIDE SEQUENCE [LARGE SCALE GENOMIC DNA]</scope>
    <source>
        <strain evidence="1 2">M1</strain>
    </source>
</reference>
<comment type="caution">
    <text evidence="1">The sequence shown here is derived from an EMBL/GenBank/DDBJ whole genome shotgun (WGS) entry which is preliminary data.</text>
</comment>
<dbReference type="Proteomes" id="UP001519535">
    <property type="component" value="Unassembled WGS sequence"/>
</dbReference>
<keyword evidence="2" id="KW-1185">Reference proteome</keyword>
<organism evidence="1 2">
    <name type="scientific">Mycolicibacter acidiphilus</name>
    <dbReference type="NCBI Taxonomy" id="2835306"/>
    <lineage>
        <taxon>Bacteria</taxon>
        <taxon>Bacillati</taxon>
        <taxon>Actinomycetota</taxon>
        <taxon>Actinomycetes</taxon>
        <taxon>Mycobacteriales</taxon>
        <taxon>Mycobacteriaceae</taxon>
        <taxon>Mycolicibacter</taxon>
    </lineage>
</organism>
<feature type="non-terminal residue" evidence="1">
    <location>
        <position position="184"/>
    </location>
</feature>
<evidence type="ECO:0000313" key="1">
    <source>
        <dbReference type="EMBL" id="MBS9536286.1"/>
    </source>
</evidence>
<protein>
    <recommendedName>
        <fullName evidence="3">PE domain-containing protein</fullName>
    </recommendedName>
</protein>
<dbReference type="EMBL" id="JAHCLR010000133">
    <property type="protein sequence ID" value="MBS9536286.1"/>
    <property type="molecule type" value="Genomic_DNA"/>
</dbReference>
<gene>
    <name evidence="1" type="ORF">KIH27_22180</name>
</gene>
<evidence type="ECO:0000313" key="2">
    <source>
        <dbReference type="Proteomes" id="UP001519535"/>
    </source>
</evidence>
<sequence>MRAPVVVAAGSGAGQSARSARDDLVSAALAAAGAFEHVQDSARSSAAAGSAAGRASMESVIAGAVADVDGLGLSLNTPAGKAALVAAVRRRLEETREVLGTGGADASTQAAAADLAGAGYNSVGLNPAAGAMMPAGGGGGMPMGGGGFPQMSPPSMGGAGGLAGLGGSALQALSGLGQPGGGGG</sequence>
<name>A0ABS5RS28_9MYCO</name>